<evidence type="ECO:0000256" key="1">
    <source>
        <dbReference type="SAM" id="Phobius"/>
    </source>
</evidence>
<keyword evidence="1" id="KW-0812">Transmembrane</keyword>
<feature type="transmembrane region" description="Helical" evidence="1">
    <location>
        <begin position="37"/>
        <end position="70"/>
    </location>
</feature>
<sequence>MSDISSLCTAATEESPASFFIDDDFKRSSIHKLFTNYLAIILGWLTSCGQAATKCAAAAFGGIAACLRALREHIHVKRGLKCFLLSFGMLIVLVAITSTMIYIQLVEGWYPPFESGSGSSNHDSTAAVQW</sequence>
<feature type="transmembrane region" description="Helical" evidence="1">
    <location>
        <begin position="82"/>
        <end position="103"/>
    </location>
</feature>
<organism evidence="2 3">
    <name type="scientific">Mycena rosella</name>
    <name type="common">Pink bonnet</name>
    <name type="synonym">Agaricus rosellus</name>
    <dbReference type="NCBI Taxonomy" id="1033263"/>
    <lineage>
        <taxon>Eukaryota</taxon>
        <taxon>Fungi</taxon>
        <taxon>Dikarya</taxon>
        <taxon>Basidiomycota</taxon>
        <taxon>Agaricomycotina</taxon>
        <taxon>Agaricomycetes</taxon>
        <taxon>Agaricomycetidae</taxon>
        <taxon>Agaricales</taxon>
        <taxon>Marasmiineae</taxon>
        <taxon>Mycenaceae</taxon>
        <taxon>Mycena</taxon>
    </lineage>
</organism>
<dbReference type="AlphaFoldDB" id="A0AAD7C0Z2"/>
<keyword evidence="3" id="KW-1185">Reference proteome</keyword>
<keyword evidence="1" id="KW-0472">Membrane</keyword>
<proteinExistence type="predicted"/>
<accession>A0AAD7C0Z2</accession>
<name>A0AAD7C0Z2_MYCRO</name>
<comment type="caution">
    <text evidence="2">The sequence shown here is derived from an EMBL/GenBank/DDBJ whole genome shotgun (WGS) entry which is preliminary data.</text>
</comment>
<evidence type="ECO:0000313" key="2">
    <source>
        <dbReference type="EMBL" id="KAJ7635924.1"/>
    </source>
</evidence>
<reference evidence="2" key="1">
    <citation type="submission" date="2023-03" db="EMBL/GenBank/DDBJ databases">
        <title>Massive genome expansion in bonnet fungi (Mycena s.s.) driven by repeated elements and novel gene families across ecological guilds.</title>
        <authorList>
            <consortium name="Lawrence Berkeley National Laboratory"/>
            <person name="Harder C.B."/>
            <person name="Miyauchi S."/>
            <person name="Viragh M."/>
            <person name="Kuo A."/>
            <person name="Thoen E."/>
            <person name="Andreopoulos B."/>
            <person name="Lu D."/>
            <person name="Skrede I."/>
            <person name="Drula E."/>
            <person name="Henrissat B."/>
            <person name="Morin E."/>
            <person name="Kohler A."/>
            <person name="Barry K."/>
            <person name="LaButti K."/>
            <person name="Morin E."/>
            <person name="Salamov A."/>
            <person name="Lipzen A."/>
            <person name="Mereny Z."/>
            <person name="Hegedus B."/>
            <person name="Baldrian P."/>
            <person name="Stursova M."/>
            <person name="Weitz H."/>
            <person name="Taylor A."/>
            <person name="Grigoriev I.V."/>
            <person name="Nagy L.G."/>
            <person name="Martin F."/>
            <person name="Kauserud H."/>
        </authorList>
    </citation>
    <scope>NUCLEOTIDE SEQUENCE</scope>
    <source>
        <strain evidence="2">CBHHK067</strain>
    </source>
</reference>
<protein>
    <submittedName>
        <fullName evidence="2">Uncharacterized protein</fullName>
    </submittedName>
</protein>
<keyword evidence="1" id="KW-1133">Transmembrane helix</keyword>
<gene>
    <name evidence="2" type="ORF">B0H17DRAFT_1217193</name>
</gene>
<evidence type="ECO:0000313" key="3">
    <source>
        <dbReference type="Proteomes" id="UP001221757"/>
    </source>
</evidence>
<dbReference type="Proteomes" id="UP001221757">
    <property type="component" value="Unassembled WGS sequence"/>
</dbReference>
<dbReference type="EMBL" id="JARKIE010000464">
    <property type="protein sequence ID" value="KAJ7635924.1"/>
    <property type="molecule type" value="Genomic_DNA"/>
</dbReference>